<dbReference type="InterPro" id="IPR002347">
    <property type="entry name" value="SDR_fam"/>
</dbReference>
<protein>
    <submittedName>
        <fullName evidence="4">Mycofactocin-coupled SDR family oxidoreductase</fullName>
        <ecNumber evidence="4">1.1.99.-</ecNumber>
    </submittedName>
</protein>
<dbReference type="InterPro" id="IPR023985">
    <property type="entry name" value="SDR_subfam_1"/>
</dbReference>
<dbReference type="PANTHER" id="PTHR42760">
    <property type="entry name" value="SHORT-CHAIN DEHYDROGENASES/REDUCTASES FAMILY MEMBER"/>
    <property type="match status" value="1"/>
</dbReference>
<dbReference type="CDD" id="cd05233">
    <property type="entry name" value="SDR_c"/>
    <property type="match status" value="1"/>
</dbReference>
<comment type="caution">
    <text evidence="4">The sequence shown here is derived from an EMBL/GenBank/DDBJ whole genome shotgun (WGS) entry which is preliminary data.</text>
</comment>
<evidence type="ECO:0000256" key="2">
    <source>
        <dbReference type="ARBA" id="ARBA00023002"/>
    </source>
</evidence>
<dbReference type="Pfam" id="PF13561">
    <property type="entry name" value="adh_short_C2"/>
    <property type="match status" value="1"/>
</dbReference>
<dbReference type="InterPro" id="IPR020904">
    <property type="entry name" value="Sc_DH/Rdtase_CS"/>
</dbReference>
<dbReference type="PRINTS" id="PR00081">
    <property type="entry name" value="GDHRDH"/>
</dbReference>
<dbReference type="PRINTS" id="PR00080">
    <property type="entry name" value="SDRFAMILY"/>
</dbReference>
<dbReference type="RefSeq" id="WP_157320969.1">
    <property type="nucleotide sequence ID" value="NZ_BMFX01000020.1"/>
</dbReference>
<keyword evidence="5" id="KW-1185">Reference proteome</keyword>
<dbReference type="NCBIfam" id="TIGR03971">
    <property type="entry name" value="SDR_subfam_1"/>
    <property type="match status" value="1"/>
</dbReference>
<dbReference type="PROSITE" id="PS00061">
    <property type="entry name" value="ADH_SHORT"/>
    <property type="match status" value="1"/>
</dbReference>
<keyword evidence="2 4" id="KW-0560">Oxidoreductase</keyword>
<organism evidence="4 5">
    <name type="scientific">Nesterenkonia alkaliphila</name>
    <dbReference type="NCBI Taxonomy" id="1463631"/>
    <lineage>
        <taxon>Bacteria</taxon>
        <taxon>Bacillati</taxon>
        <taxon>Actinomycetota</taxon>
        <taxon>Actinomycetes</taxon>
        <taxon>Micrococcales</taxon>
        <taxon>Micrococcaceae</taxon>
        <taxon>Nesterenkonia</taxon>
    </lineage>
</organism>
<reference evidence="4 5" key="1">
    <citation type="submission" date="2019-12" db="EMBL/GenBank/DDBJ databases">
        <title>Nesterenkonia muleiensis sp. nov., a novel actinobacterium isolated from sap of Populus euphratica.</title>
        <authorList>
            <person name="Wang R."/>
        </authorList>
    </citation>
    <scope>NUCLEOTIDE SEQUENCE [LARGE SCALE GENOMIC DNA]</scope>
    <source>
        <strain evidence="4 5">F10</strain>
    </source>
</reference>
<dbReference type="InterPro" id="IPR036291">
    <property type="entry name" value="NAD(P)-bd_dom_sf"/>
</dbReference>
<dbReference type="AlphaFoldDB" id="A0A7K1UFI9"/>
<dbReference type="PANTHER" id="PTHR42760:SF133">
    <property type="entry name" value="3-OXOACYL-[ACYL-CARRIER-PROTEIN] REDUCTASE"/>
    <property type="match status" value="1"/>
</dbReference>
<dbReference type="EMBL" id="WRPM01000015">
    <property type="protein sequence ID" value="MVT25192.1"/>
    <property type="molecule type" value="Genomic_DNA"/>
</dbReference>
<dbReference type="FunFam" id="3.40.50.720:FF:000084">
    <property type="entry name" value="Short-chain dehydrogenase reductase"/>
    <property type="match status" value="1"/>
</dbReference>
<evidence type="ECO:0000313" key="4">
    <source>
        <dbReference type="EMBL" id="MVT25192.1"/>
    </source>
</evidence>
<proteinExistence type="inferred from homology"/>
<keyword evidence="3" id="KW-0520">NAD</keyword>
<sequence>MGRVEGKVAFITGAARGQGRSHALRLAEEGADIVAVDICEAVPGTPYPGATEDDLAETVRQVEALDRRIVAEKADVRSLSDLKSVVDKGVAELGRLDVIVGNAGIDIPAIWRDITPEIFQDTIDINLTGVWNTIMSAVGHLVSGGGGSIILTSSAAGIKPVPFHVPYNAAKFGVTALAKSFAMELAKDKVRVNSVHPGGVDTDMATGAMELFDGFSKENPDLMGMFTQWFPGSMPPREISNAVLYLASDESTWVTGHTLAVDGGMTSY</sequence>
<dbReference type="OrthoDB" id="7064009at2"/>
<accession>A0A7K1UFI9</accession>
<evidence type="ECO:0000256" key="3">
    <source>
        <dbReference type="ARBA" id="ARBA00023027"/>
    </source>
</evidence>
<dbReference type="EC" id="1.1.99.-" evidence="4"/>
<evidence type="ECO:0000256" key="1">
    <source>
        <dbReference type="ARBA" id="ARBA00006484"/>
    </source>
</evidence>
<evidence type="ECO:0000313" key="5">
    <source>
        <dbReference type="Proteomes" id="UP000460157"/>
    </source>
</evidence>
<dbReference type="Gene3D" id="3.40.50.720">
    <property type="entry name" value="NAD(P)-binding Rossmann-like Domain"/>
    <property type="match status" value="1"/>
</dbReference>
<name>A0A7K1UFI9_9MICC</name>
<dbReference type="Proteomes" id="UP000460157">
    <property type="component" value="Unassembled WGS sequence"/>
</dbReference>
<dbReference type="SUPFAM" id="SSF51735">
    <property type="entry name" value="NAD(P)-binding Rossmann-fold domains"/>
    <property type="match status" value="1"/>
</dbReference>
<gene>
    <name evidence="4" type="ORF">GNZ21_02235</name>
</gene>
<comment type="similarity">
    <text evidence="1">Belongs to the short-chain dehydrogenases/reductases (SDR) family.</text>
</comment>
<dbReference type="GO" id="GO:0016616">
    <property type="term" value="F:oxidoreductase activity, acting on the CH-OH group of donors, NAD or NADP as acceptor"/>
    <property type="evidence" value="ECO:0007669"/>
    <property type="project" value="TreeGrafter"/>
</dbReference>
<dbReference type="NCBIfam" id="NF009467">
    <property type="entry name" value="PRK12826.1-3"/>
    <property type="match status" value="1"/>
</dbReference>